<dbReference type="GO" id="GO:0033550">
    <property type="term" value="F:MAP kinase tyrosine phosphatase activity"/>
    <property type="evidence" value="ECO:0000318"/>
    <property type="project" value="GO_Central"/>
</dbReference>
<dbReference type="HOGENOM" id="CLU_384313_0_0_1"/>
<evidence type="ECO:0000313" key="8">
    <source>
        <dbReference type="EMBL" id="BAE06385.1"/>
    </source>
</evidence>
<dbReference type="OMA" id="AYVMYYL"/>
<dbReference type="Ensembl" id="ENSCINT00000007271.3">
    <property type="protein sequence ID" value="ENSCINP00000007271.3"/>
    <property type="gene ID" value="ENSCING00000003538.3"/>
</dbReference>
<feature type="region of interest" description="Disordered" evidence="5">
    <location>
        <begin position="31"/>
        <end position="104"/>
    </location>
</feature>
<evidence type="ECO:0000313" key="10">
    <source>
        <dbReference type="Proteomes" id="UP000008144"/>
    </source>
</evidence>
<dbReference type="Gene3D" id="3.90.190.10">
    <property type="entry name" value="Protein tyrosine phosphatase superfamily"/>
    <property type="match status" value="1"/>
</dbReference>
<dbReference type="GO" id="GO:0008330">
    <property type="term" value="F:protein tyrosine/threonine phosphatase activity"/>
    <property type="evidence" value="ECO:0000318"/>
    <property type="project" value="GO_Central"/>
</dbReference>
<reference evidence="9" key="5">
    <citation type="journal article" date="2008" name="Genome Biol.">
        <title>Improved genome assembly and evidence-based global gene model set for the chordate Ciona intestinalis: new insight into intron and operon populations.</title>
        <authorList>
            <person name="Satou Y."/>
            <person name="Mineta K."/>
            <person name="Ogasawara M."/>
            <person name="Sasakura Y."/>
            <person name="Shoguchi E."/>
            <person name="Ueno K."/>
            <person name="Yamada L."/>
            <person name="Matsumoto J."/>
            <person name="Wasserscheid J."/>
            <person name="Dewar K."/>
            <person name="Wiley G.B."/>
            <person name="Macmil S.L."/>
            <person name="Roe B.A."/>
            <person name="Zeller R.W."/>
            <person name="Hastings K.E."/>
            <person name="Lemaire P."/>
            <person name="Lindquist E."/>
            <person name="Endo T."/>
            <person name="Hotta K."/>
            <person name="Inaba K."/>
        </authorList>
    </citation>
    <scope>NUCLEOTIDE SEQUENCE [LARGE SCALE GENOMIC DNA]</scope>
    <source>
        <strain evidence="9">wild type</strain>
    </source>
</reference>
<dbReference type="STRING" id="7719.ENSCINP00000007271"/>
<feature type="compositionally biased region" description="Basic and acidic residues" evidence="5">
    <location>
        <begin position="708"/>
        <end position="718"/>
    </location>
</feature>
<feature type="region of interest" description="Disordered" evidence="5">
    <location>
        <begin position="579"/>
        <end position="641"/>
    </location>
</feature>
<dbReference type="EMBL" id="EAAA01001269">
    <property type="status" value="NOT_ANNOTATED_CDS"/>
    <property type="molecule type" value="Genomic_DNA"/>
</dbReference>
<dbReference type="SMART" id="SM00404">
    <property type="entry name" value="PTPc_motif"/>
    <property type="match status" value="1"/>
</dbReference>
<feature type="domain" description="Tyrosine specific protein phosphatases" evidence="7">
    <location>
        <begin position="177"/>
        <end position="234"/>
    </location>
</feature>
<reference evidence="10" key="1">
    <citation type="journal article" date="2002" name="Science">
        <title>The draft genome of Ciona intestinalis: insights into chordate and vertebrate origins.</title>
        <authorList>
            <person name="Dehal P."/>
            <person name="Satou Y."/>
            <person name="Campbell R.K."/>
            <person name="Chapman J."/>
            <person name="Degnan B."/>
            <person name="De Tomaso A."/>
            <person name="Davidson B."/>
            <person name="Di Gregorio A."/>
            <person name="Gelpke M."/>
            <person name="Goodstein D.M."/>
            <person name="Harafuji N."/>
            <person name="Hastings K.E."/>
            <person name="Ho I."/>
            <person name="Hotta K."/>
            <person name="Huang W."/>
            <person name="Kawashima T."/>
            <person name="Lemaire P."/>
            <person name="Martinez D."/>
            <person name="Meinertzhagen I.A."/>
            <person name="Necula S."/>
            <person name="Nonaka M."/>
            <person name="Putnam N."/>
            <person name="Rash S."/>
            <person name="Saiga H."/>
            <person name="Satake M."/>
            <person name="Terry A."/>
            <person name="Yamada L."/>
            <person name="Wang H.G."/>
            <person name="Awazu S."/>
            <person name="Azumi K."/>
            <person name="Boore J."/>
            <person name="Branno M."/>
            <person name="Chin-Bow S."/>
            <person name="DeSantis R."/>
            <person name="Doyle S."/>
            <person name="Francino P."/>
            <person name="Keys D.N."/>
            <person name="Haga S."/>
            <person name="Hayashi H."/>
            <person name="Hino K."/>
            <person name="Imai K.S."/>
            <person name="Inaba K."/>
            <person name="Kano S."/>
            <person name="Kobayashi K."/>
            <person name="Kobayashi M."/>
            <person name="Lee B.I."/>
            <person name="Makabe K.W."/>
            <person name="Manohar C."/>
            <person name="Matassi G."/>
            <person name="Medina M."/>
            <person name="Mochizuki Y."/>
            <person name="Mount S."/>
            <person name="Morishita T."/>
            <person name="Miura S."/>
            <person name="Nakayama A."/>
            <person name="Nishizaka S."/>
            <person name="Nomoto H."/>
            <person name="Ohta F."/>
            <person name="Oishi K."/>
            <person name="Rigoutsos I."/>
            <person name="Sano M."/>
            <person name="Sasaki A."/>
            <person name="Sasakura Y."/>
            <person name="Shoguchi E."/>
            <person name="Shin-i T."/>
            <person name="Spagnuolo A."/>
            <person name="Stainier D."/>
            <person name="Suzuki M.M."/>
            <person name="Tassy O."/>
            <person name="Takatori N."/>
            <person name="Tokuoka M."/>
            <person name="Yagi K."/>
            <person name="Yoshizaki F."/>
            <person name="Wada S."/>
            <person name="Zhang C."/>
            <person name="Hyatt P.D."/>
            <person name="Larimer F."/>
            <person name="Detter C."/>
            <person name="Doggett N."/>
            <person name="Glavina T."/>
            <person name="Hawkins T."/>
            <person name="Richardson P."/>
            <person name="Lucas S."/>
            <person name="Kohara Y."/>
            <person name="Levine M."/>
            <person name="Satoh N."/>
            <person name="Rokhsar D.S."/>
        </authorList>
    </citation>
    <scope>NUCLEOTIDE SEQUENCE [LARGE SCALE GENOMIC DNA]</scope>
</reference>
<feature type="region of interest" description="Disordered" evidence="5">
    <location>
        <begin position="700"/>
        <end position="738"/>
    </location>
</feature>
<dbReference type="PROSITE" id="PS50054">
    <property type="entry name" value="TYR_PHOSPHATASE_DUAL"/>
    <property type="match status" value="1"/>
</dbReference>
<dbReference type="EMBL" id="AB210380">
    <property type="protein sequence ID" value="BAE06385.1"/>
    <property type="molecule type" value="mRNA"/>
</dbReference>
<reference evidence="9" key="6">
    <citation type="submission" date="2025-05" db="UniProtKB">
        <authorList>
            <consortium name="Ensembl"/>
        </authorList>
    </citation>
    <scope>IDENTIFICATION</scope>
</reference>
<evidence type="ECO:0000256" key="4">
    <source>
        <dbReference type="ARBA" id="ARBA00022912"/>
    </source>
</evidence>
<dbReference type="PROSITE" id="PS00383">
    <property type="entry name" value="TYR_PHOSPHATASE_1"/>
    <property type="match status" value="1"/>
</dbReference>
<dbReference type="SMART" id="SM00195">
    <property type="entry name" value="DSPc"/>
    <property type="match status" value="1"/>
</dbReference>
<evidence type="ECO:0000256" key="5">
    <source>
        <dbReference type="SAM" id="MobiDB-lite"/>
    </source>
</evidence>
<dbReference type="InterPro" id="IPR029021">
    <property type="entry name" value="Prot-tyrosine_phosphatase-like"/>
</dbReference>
<dbReference type="GO" id="GO:0017017">
    <property type="term" value="F:MAP kinase tyrosine/serine/threonine phosphatase activity"/>
    <property type="evidence" value="ECO:0000318"/>
    <property type="project" value="GO_Central"/>
</dbReference>
<dbReference type="KEGG" id="cin:778580"/>
<dbReference type="GO" id="GO:0043409">
    <property type="term" value="P:negative regulation of MAPK cascade"/>
    <property type="evidence" value="ECO:0000318"/>
    <property type="project" value="GO_Central"/>
</dbReference>
<feature type="compositionally biased region" description="Polar residues" evidence="5">
    <location>
        <begin position="537"/>
        <end position="551"/>
    </location>
</feature>
<feature type="compositionally biased region" description="Polar residues" evidence="5">
    <location>
        <begin position="725"/>
        <end position="738"/>
    </location>
</feature>
<evidence type="ECO:0000259" key="7">
    <source>
        <dbReference type="PROSITE" id="PS50056"/>
    </source>
</evidence>
<evidence type="ECO:0000259" key="6">
    <source>
        <dbReference type="PROSITE" id="PS50054"/>
    </source>
</evidence>
<dbReference type="SUPFAM" id="SSF52799">
    <property type="entry name" value="(Phosphotyrosine protein) phosphatases II"/>
    <property type="match status" value="1"/>
</dbReference>
<keyword evidence="10" id="KW-1185">Reference proteome</keyword>
<accession>Q4H3P2</accession>
<protein>
    <recommendedName>
        <fullName evidence="2">protein-tyrosine-phosphatase</fullName>
        <ecNumber evidence="2">3.1.3.48</ecNumber>
    </recommendedName>
</protein>
<accession>A0A1W2VPL9</accession>
<proteinExistence type="evidence at transcript level"/>
<dbReference type="InterPro" id="IPR000387">
    <property type="entry name" value="Tyr_Pase_dom"/>
</dbReference>
<dbReference type="InterPro" id="IPR020422">
    <property type="entry name" value="TYR_PHOSPHATASE_DUAL_dom"/>
</dbReference>
<feature type="domain" description="Tyrosine-protein phosphatase" evidence="6">
    <location>
        <begin position="111"/>
        <end position="253"/>
    </location>
</feature>
<dbReference type="GeneTree" id="ENSGT00940000167194"/>
<dbReference type="InterPro" id="IPR003595">
    <property type="entry name" value="Tyr_Pase_cat"/>
</dbReference>
<dbReference type="AlphaFoldDB" id="Q4H3P2"/>
<reference evidence="8" key="3">
    <citation type="journal article" date="2004" name="Development">
        <title>Gene expression profiles of transcription factors and signaling molecules in the ascidian embryo: towards a comprehensive understanding of gene networks.</title>
        <authorList>
            <person name="Imai K.S."/>
            <person name="Hino K."/>
            <person name="Yagi K."/>
            <person name="Satoh N."/>
            <person name="Satou Y."/>
        </authorList>
    </citation>
    <scope>NUCLEOTIDE SEQUENCE</scope>
</reference>
<dbReference type="FunFam" id="3.90.190.10:FF:000044">
    <property type="entry name" value="Dual specificity protein phosphatase 8"/>
    <property type="match status" value="1"/>
</dbReference>
<evidence type="ECO:0000256" key="3">
    <source>
        <dbReference type="ARBA" id="ARBA00022801"/>
    </source>
</evidence>
<evidence type="ECO:0000256" key="2">
    <source>
        <dbReference type="ARBA" id="ARBA00013064"/>
    </source>
</evidence>
<name>Q4H3P2_CIOIN</name>
<feature type="compositionally biased region" description="Low complexity" evidence="5">
    <location>
        <begin position="588"/>
        <end position="601"/>
    </location>
</feature>
<keyword evidence="3" id="KW-0378">Hydrolase</keyword>
<feature type="compositionally biased region" description="Low complexity" evidence="5">
    <location>
        <begin position="67"/>
        <end position="82"/>
    </location>
</feature>
<reference evidence="8" key="2">
    <citation type="journal article" date="2003" name="Dev. Genes Evol.">
        <title>Genomewide surveys of developmentally relevant genes in Ciona intestinalis.</title>
        <authorList>
            <person name="Satou Y."/>
            <person name="Satoh N."/>
        </authorList>
    </citation>
    <scope>NUCLEOTIDE SEQUENCE</scope>
</reference>
<dbReference type="PANTHER" id="PTHR10159">
    <property type="entry name" value="DUAL SPECIFICITY PROTEIN PHOSPHATASE"/>
    <property type="match status" value="1"/>
</dbReference>
<evidence type="ECO:0000313" key="9">
    <source>
        <dbReference type="Ensembl" id="ENSCINP00000007271.3"/>
    </source>
</evidence>
<feature type="compositionally biased region" description="Low complexity" evidence="5">
    <location>
        <begin position="40"/>
        <end position="53"/>
    </location>
</feature>
<feature type="compositionally biased region" description="Basic and acidic residues" evidence="5">
    <location>
        <begin position="368"/>
        <end position="377"/>
    </location>
</feature>
<dbReference type="GO" id="GO:0005737">
    <property type="term" value="C:cytoplasm"/>
    <property type="evidence" value="ECO:0000318"/>
    <property type="project" value="GO_Central"/>
</dbReference>
<dbReference type="RefSeq" id="NP_001071683.1">
    <property type="nucleotide sequence ID" value="NM_001078215.1"/>
</dbReference>
<dbReference type="OrthoDB" id="165342at2759"/>
<dbReference type="GO" id="GO:0007165">
    <property type="term" value="P:signal transduction"/>
    <property type="evidence" value="ECO:0000318"/>
    <property type="project" value="GO_Central"/>
</dbReference>
<feature type="compositionally biased region" description="Pro residues" evidence="5">
    <location>
        <begin position="268"/>
        <end position="278"/>
    </location>
</feature>
<feature type="region of interest" description="Disordered" evidence="5">
    <location>
        <begin position="255"/>
        <end position="283"/>
    </location>
</feature>
<keyword evidence="4" id="KW-0904">Protein phosphatase</keyword>
<dbReference type="GeneID" id="778580"/>
<dbReference type="InterPro" id="IPR000340">
    <property type="entry name" value="Dual-sp_phosphatase_cat-dom"/>
</dbReference>
<feature type="compositionally biased region" description="Polar residues" evidence="5">
    <location>
        <begin position="95"/>
        <end position="104"/>
    </location>
</feature>
<reference evidence="8" key="4">
    <citation type="submission" date="2005-04" db="EMBL/GenBank/DDBJ databases">
        <title>Expressed genes in Ciona intestinalis.</title>
        <authorList>
            <person name="Satou Y."/>
        </authorList>
    </citation>
    <scope>NUCLEOTIDE SEQUENCE</scope>
</reference>
<dbReference type="RefSeq" id="XP_018670230.1">
    <property type="nucleotide sequence ID" value="XM_018814685.1"/>
</dbReference>
<feature type="region of interest" description="Disordered" evidence="5">
    <location>
        <begin position="363"/>
        <end position="390"/>
    </location>
</feature>
<dbReference type="PANTHER" id="PTHR10159:SF533">
    <property type="entry name" value="TYROSINE-PROTEIN PHOSPHATASE VHP-1"/>
    <property type="match status" value="1"/>
</dbReference>
<dbReference type="CTD" id="778580"/>
<gene>
    <name evidence="8" type="primary">Ci-DUSP8.16</name>
    <name evidence="9" type="synonym">dusp8.16</name>
</gene>
<comment type="similarity">
    <text evidence="1">Belongs to the protein-tyrosine phosphatase family. Non-receptor class dual specificity subfamily.</text>
</comment>
<evidence type="ECO:0000256" key="1">
    <source>
        <dbReference type="ARBA" id="ARBA00008601"/>
    </source>
</evidence>
<organism evidence="8">
    <name type="scientific">Ciona intestinalis</name>
    <name type="common">Transparent sea squirt</name>
    <name type="synonym">Ascidia intestinalis</name>
    <dbReference type="NCBI Taxonomy" id="7719"/>
    <lineage>
        <taxon>Eukaryota</taxon>
        <taxon>Metazoa</taxon>
        <taxon>Chordata</taxon>
        <taxon>Tunicata</taxon>
        <taxon>Ascidiacea</taxon>
        <taxon>Phlebobranchia</taxon>
        <taxon>Cionidae</taxon>
        <taxon>Ciona</taxon>
    </lineage>
</organism>
<dbReference type="PROSITE" id="PS50056">
    <property type="entry name" value="TYR_PHOSPHATASE_2"/>
    <property type="match status" value="1"/>
</dbReference>
<feature type="region of interest" description="Disordered" evidence="5">
    <location>
        <begin position="484"/>
        <end position="563"/>
    </location>
</feature>
<dbReference type="CDD" id="cd14568">
    <property type="entry name" value="DSP_MKP_classIII"/>
    <property type="match status" value="1"/>
</dbReference>
<dbReference type="Proteomes" id="UP000008144">
    <property type="component" value="Chromosome 14"/>
</dbReference>
<dbReference type="EC" id="3.1.3.48" evidence="2"/>
<dbReference type="Pfam" id="PF00782">
    <property type="entry name" value="DSPc"/>
    <property type="match status" value="1"/>
</dbReference>
<sequence length="750" mass="83000">MPVSRNLSLPSSIEARKFKKRPVGFHDLQHCVSMPADPRNPNTNNNNNNSNNNNDKDKQSSKMQFRSTTPTTNDAATTAPSAQNAPPVSGGRTPATRSTLSQPCLSSSNVRATSIFPHLFLGSQNDVSDEDIMKGNKISNVLNVSCACARPPNLDDDHFRRISVRDNYQEKITPHLDEAVEFIESVRVKNERVLVHCLAGVSRSATVAIAYVMYYLRLSFEDAYRFVKEKRPTISPNFNFLGQLIEFEKKLRERGHMTKPRSSSAPELPVPHQAPKPTPVIEVSPPSARIIETSFVGPDRSVATSSSSFCRRRRGPALEKLSFTANQAVNVSLYPNNEVYQDHHARGSTATPGGAGVVLDLHVTSSEPHSRRLGSDGREDEAEEFSPERPRYETELVIPVSSPFNIAATSQKSNSLPRCGAGFSGGRMKPGKLLQRVNGIPLPQISCKSFTDPIEQDNQLISFLLPPNVVRSSTAPNTPAAMRFERSNEEVRSLTTSDGNNDFPRDVEMTQEDDDVRQPSPPSPTMRFRSHTDPLFLQTSYEQRDQISPASSPRVERFVSRKTRSPKILKKSFNLNLRPSYGYHPFRSNKQQSSSSVGSRPRTQDSHLAPASQPHRMSCESPSPDGISALSLSSPVTAKDDPMRHITTEHRSSAPPSRDHATNVVNTTNHTFNNCSRTSHNGTHEPFRLVQATELKKRWRTQKRANTRTHESPAHPKVGEMGSNDVANKPTNPSSPTVLAHCSSQVISCS</sequence>
<dbReference type="InterPro" id="IPR016130">
    <property type="entry name" value="Tyr_Pase_AS"/>
</dbReference>